<dbReference type="PROSITE" id="PS00444">
    <property type="entry name" value="POLYPRENYL_SYNTHASE_2"/>
    <property type="match status" value="1"/>
</dbReference>
<evidence type="ECO:0000256" key="2">
    <source>
        <dbReference type="ARBA" id="ARBA00006706"/>
    </source>
</evidence>
<dbReference type="GO" id="GO:0004659">
    <property type="term" value="F:prenyltransferase activity"/>
    <property type="evidence" value="ECO:0007669"/>
    <property type="project" value="InterPro"/>
</dbReference>
<evidence type="ECO:0000313" key="7">
    <source>
        <dbReference type="EMBL" id="SBS70336.1"/>
    </source>
</evidence>
<dbReference type="InterPro" id="IPR033749">
    <property type="entry name" value="Polyprenyl_synt_CS"/>
</dbReference>
<dbReference type="AlphaFoldDB" id="A0A1Y5NVA0"/>
<protein>
    <submittedName>
        <fullName evidence="7">Polyprenyl synthetase</fullName>
    </submittedName>
</protein>
<dbReference type="PANTHER" id="PTHR12001:SF85">
    <property type="entry name" value="SHORT CHAIN ISOPRENYL DIPHOSPHATE SYNTHASE"/>
    <property type="match status" value="1"/>
</dbReference>
<dbReference type="RefSeq" id="WP_295573018.1">
    <property type="nucleotide sequence ID" value="NZ_FLQR01000001.1"/>
</dbReference>
<keyword evidence="3 6" id="KW-0808">Transferase</keyword>
<gene>
    <name evidence="7" type="ORF">MIPYR_10427</name>
</gene>
<dbReference type="EMBL" id="FLQR01000001">
    <property type="protein sequence ID" value="SBS70336.1"/>
    <property type="molecule type" value="Genomic_DNA"/>
</dbReference>
<evidence type="ECO:0000256" key="4">
    <source>
        <dbReference type="ARBA" id="ARBA00022723"/>
    </source>
</evidence>
<comment type="similarity">
    <text evidence="2 6">Belongs to the FPP/GGPP synthase family.</text>
</comment>
<reference evidence="7" key="1">
    <citation type="submission" date="2016-03" db="EMBL/GenBank/DDBJ databases">
        <authorList>
            <person name="Ploux O."/>
        </authorList>
    </citation>
    <scope>NUCLEOTIDE SEQUENCE</scope>
    <source>
        <strain evidence="7">UC1</strain>
    </source>
</reference>
<dbReference type="InterPro" id="IPR000092">
    <property type="entry name" value="Polyprenyl_synt"/>
</dbReference>
<keyword evidence="4" id="KW-0479">Metal-binding</keyword>
<dbReference type="Pfam" id="PF00348">
    <property type="entry name" value="polyprenyl_synt"/>
    <property type="match status" value="1"/>
</dbReference>
<accession>A0A1Y5NVA0</accession>
<name>A0A1Y5NVA0_9MICO</name>
<evidence type="ECO:0000256" key="6">
    <source>
        <dbReference type="RuleBase" id="RU004466"/>
    </source>
</evidence>
<dbReference type="PANTHER" id="PTHR12001">
    <property type="entry name" value="GERANYLGERANYL PYROPHOSPHATE SYNTHASE"/>
    <property type="match status" value="1"/>
</dbReference>
<dbReference type="SFLD" id="SFLDS00005">
    <property type="entry name" value="Isoprenoid_Synthase_Type_I"/>
    <property type="match status" value="1"/>
</dbReference>
<dbReference type="PROSITE" id="PS00723">
    <property type="entry name" value="POLYPRENYL_SYNTHASE_1"/>
    <property type="match status" value="1"/>
</dbReference>
<dbReference type="GO" id="GO:0008299">
    <property type="term" value="P:isoprenoid biosynthetic process"/>
    <property type="evidence" value="ECO:0007669"/>
    <property type="project" value="InterPro"/>
</dbReference>
<dbReference type="SUPFAM" id="SSF48576">
    <property type="entry name" value="Terpenoid synthases"/>
    <property type="match status" value="1"/>
</dbReference>
<sequence length="353" mass="36288">MIAVSPAAREAVDVEIDASLSRLRARTARRGPSARALADATARAAAGGKRLRPALVVASFEAFGGSAADTRGVSQVAAAFELLHTAFVVHDDLIDRDTQRRGAPNVGGEFRGRARDGGATADGADLLGDAAAVLAGDLLLFEATRMIATAALPDATRAALLELLDDAILVSALGELADVEHAVLPDYPDTPALLGAAHDKTAAYSFRAPLAAGALMADATAAERTAVETIGGLLGLAFQLVDDLIGTFGTAEQAGREPGADLREAKRTPLIALAQHSPAWPRVSSALAVAHTGPIALRAAQRELDASGAREELIVLVHDTLAQARRLAAETSLGAPVVSLLAQLATAIDERIP</sequence>
<evidence type="ECO:0000256" key="1">
    <source>
        <dbReference type="ARBA" id="ARBA00001946"/>
    </source>
</evidence>
<dbReference type="Gene3D" id="1.10.600.10">
    <property type="entry name" value="Farnesyl Diphosphate Synthase"/>
    <property type="match status" value="1"/>
</dbReference>
<dbReference type="InterPro" id="IPR008949">
    <property type="entry name" value="Isoprenoid_synthase_dom_sf"/>
</dbReference>
<organism evidence="7">
    <name type="scientific">uncultured Microbacterium sp</name>
    <dbReference type="NCBI Taxonomy" id="191216"/>
    <lineage>
        <taxon>Bacteria</taxon>
        <taxon>Bacillati</taxon>
        <taxon>Actinomycetota</taxon>
        <taxon>Actinomycetes</taxon>
        <taxon>Micrococcales</taxon>
        <taxon>Microbacteriaceae</taxon>
        <taxon>Microbacterium</taxon>
        <taxon>environmental samples</taxon>
    </lineage>
</organism>
<comment type="cofactor">
    <cofactor evidence="1">
        <name>Mg(2+)</name>
        <dbReference type="ChEBI" id="CHEBI:18420"/>
    </cofactor>
</comment>
<dbReference type="GO" id="GO:0046872">
    <property type="term" value="F:metal ion binding"/>
    <property type="evidence" value="ECO:0007669"/>
    <property type="project" value="UniProtKB-KW"/>
</dbReference>
<proteinExistence type="inferred from homology"/>
<keyword evidence="5" id="KW-0460">Magnesium</keyword>
<evidence type="ECO:0000256" key="5">
    <source>
        <dbReference type="ARBA" id="ARBA00022842"/>
    </source>
</evidence>
<evidence type="ECO:0000256" key="3">
    <source>
        <dbReference type="ARBA" id="ARBA00022679"/>
    </source>
</evidence>